<protein>
    <submittedName>
        <fullName evidence="5">F-box/FBD/LRR-repeat protein At5g22660</fullName>
    </submittedName>
</protein>
<dbReference type="RefSeq" id="XP_020986433.1">
    <property type="nucleotide sequence ID" value="XM_021130774.2"/>
</dbReference>
<evidence type="ECO:0000259" key="3">
    <source>
        <dbReference type="Pfam" id="PF24758"/>
    </source>
</evidence>
<evidence type="ECO:0000259" key="1">
    <source>
        <dbReference type="Pfam" id="PF00646"/>
    </source>
</evidence>
<dbReference type="PANTHER" id="PTHR34145:SF28">
    <property type="entry name" value="F-BOX DOMAIN-CONTAINING PROTEIN"/>
    <property type="match status" value="1"/>
</dbReference>
<feature type="domain" description="At1g61320/AtMIF1 LRR" evidence="2">
    <location>
        <begin position="272"/>
        <end position="376"/>
    </location>
</feature>
<organism evidence="4 5">
    <name type="scientific">Arachis duranensis</name>
    <name type="common">Wild peanut</name>
    <dbReference type="NCBI Taxonomy" id="130453"/>
    <lineage>
        <taxon>Eukaryota</taxon>
        <taxon>Viridiplantae</taxon>
        <taxon>Streptophyta</taxon>
        <taxon>Embryophyta</taxon>
        <taxon>Tracheophyta</taxon>
        <taxon>Spermatophyta</taxon>
        <taxon>Magnoliopsida</taxon>
        <taxon>eudicotyledons</taxon>
        <taxon>Gunneridae</taxon>
        <taxon>Pentapetalae</taxon>
        <taxon>rosids</taxon>
        <taxon>fabids</taxon>
        <taxon>Fabales</taxon>
        <taxon>Fabaceae</taxon>
        <taxon>Papilionoideae</taxon>
        <taxon>50 kb inversion clade</taxon>
        <taxon>dalbergioids sensu lato</taxon>
        <taxon>Dalbergieae</taxon>
        <taxon>Pterocarpus clade</taxon>
        <taxon>Arachis</taxon>
    </lineage>
</organism>
<gene>
    <name evidence="5" type="primary">LOC107464130</name>
</gene>
<dbReference type="GeneID" id="107464130"/>
<proteinExistence type="predicted"/>
<evidence type="ECO:0000259" key="2">
    <source>
        <dbReference type="Pfam" id="PF23622"/>
    </source>
</evidence>
<evidence type="ECO:0000313" key="5">
    <source>
        <dbReference type="RefSeq" id="XP_020986433.1"/>
    </source>
</evidence>
<reference evidence="4" key="1">
    <citation type="journal article" date="2016" name="Nat. Genet.">
        <title>The genome sequences of Arachis duranensis and Arachis ipaensis, the diploid ancestors of cultivated peanut.</title>
        <authorList>
            <person name="Bertioli D.J."/>
            <person name="Cannon S.B."/>
            <person name="Froenicke L."/>
            <person name="Huang G."/>
            <person name="Farmer A.D."/>
            <person name="Cannon E.K."/>
            <person name="Liu X."/>
            <person name="Gao D."/>
            <person name="Clevenger J."/>
            <person name="Dash S."/>
            <person name="Ren L."/>
            <person name="Moretzsohn M.C."/>
            <person name="Shirasawa K."/>
            <person name="Huang W."/>
            <person name="Vidigal B."/>
            <person name="Abernathy B."/>
            <person name="Chu Y."/>
            <person name="Niederhuth C.E."/>
            <person name="Umale P."/>
            <person name="Araujo A.C."/>
            <person name="Kozik A."/>
            <person name="Kim K.D."/>
            <person name="Burow M.D."/>
            <person name="Varshney R.K."/>
            <person name="Wang X."/>
            <person name="Zhang X."/>
            <person name="Barkley N."/>
            <person name="Guimaraes P.M."/>
            <person name="Isobe S."/>
            <person name="Guo B."/>
            <person name="Liao B."/>
            <person name="Stalker H.T."/>
            <person name="Schmitz R.J."/>
            <person name="Scheffler B.E."/>
            <person name="Leal-Bertioli S.C."/>
            <person name="Xun X."/>
            <person name="Jackson S.A."/>
            <person name="Michelmore R."/>
            <person name="Ozias-Akins P."/>
        </authorList>
    </citation>
    <scope>NUCLEOTIDE SEQUENCE [LARGE SCALE GENOMIC DNA]</scope>
    <source>
        <strain evidence="4">cv. V14167</strain>
    </source>
</reference>
<dbReference type="InterPro" id="IPR001810">
    <property type="entry name" value="F-box_dom"/>
</dbReference>
<dbReference type="PANTHER" id="PTHR34145">
    <property type="entry name" value="OS02G0105600 PROTEIN"/>
    <property type="match status" value="1"/>
</dbReference>
<dbReference type="Pfam" id="PF23622">
    <property type="entry name" value="LRR_At1g61320_AtMIF1"/>
    <property type="match status" value="1"/>
</dbReference>
<dbReference type="InterPro" id="IPR032675">
    <property type="entry name" value="LRR_dom_sf"/>
</dbReference>
<dbReference type="SUPFAM" id="SSF52047">
    <property type="entry name" value="RNI-like"/>
    <property type="match status" value="1"/>
</dbReference>
<dbReference type="Pfam" id="PF00646">
    <property type="entry name" value="F-box"/>
    <property type="match status" value="1"/>
</dbReference>
<dbReference type="InterPro" id="IPR036047">
    <property type="entry name" value="F-box-like_dom_sf"/>
</dbReference>
<dbReference type="InterPro" id="IPR055357">
    <property type="entry name" value="LRR_At1g61320_AtMIF1"/>
</dbReference>
<evidence type="ECO:0000313" key="4">
    <source>
        <dbReference type="Proteomes" id="UP000515211"/>
    </source>
</evidence>
<dbReference type="SUPFAM" id="SSF81383">
    <property type="entry name" value="F-box domain"/>
    <property type="match status" value="1"/>
</dbReference>
<dbReference type="Proteomes" id="UP000515211">
    <property type="component" value="Chromosome 9"/>
</dbReference>
<name>A0A6P5MUE9_ARADU</name>
<feature type="domain" description="F-box/LRR-repeat protein 15/At3g58940/PEG3-like LRR" evidence="3">
    <location>
        <begin position="112"/>
        <end position="260"/>
    </location>
</feature>
<dbReference type="KEGG" id="adu:107464130"/>
<sequence length="541" mass="62276">MEMDRISFLPKAILHDILGRLPDKDAARTSVLSKSWSETWFSFPILSACSENFFSLARTLPIEHPLWLSKLDIFIGYVGKRLRRLCDQGLAVKELKLNLQYRLDRMHVSHHVDQWIQMAAENGVEVLELHLAASGCMDKWYNLPLCVAEAKTLTKLVLIGGIRLDPAFLKHSLKFFSMRTLSLSCILFGGEGIMEHFISHCPLIEHLTLEHLTLNFELYTFRTVWVKSLSLHGLQKLKGVDVKGIQEVYIDAPNLEDLSYRALATDGSFKLNLDSCTNLRCLSLCHLMSPDKWLLELLYKTPFLESLMLHNCCSSERINISGPQLKFFTLSHFYDNLKEVNIDAPNLLSCDYMGIDKPVISFQRISDQLEVNAHMHINHRHISRLREFFQNIKPQKVLASLSLFIFEPLSITESLGILRISSSPPSIKCVELCVLWDNEAPYFPFMNWLLSSCFPESISFSLRSYFKMKAFIVYFYEMLMGSKKGKCDCCSRSFKCWWHGLKVVKVTYLGRTYENVEDLKAMLDALPEFDAEEFITFGLEL</sequence>
<dbReference type="AlphaFoldDB" id="A0A6P5MUE9"/>
<dbReference type="Pfam" id="PF24758">
    <property type="entry name" value="LRR_At5g56370"/>
    <property type="match status" value="1"/>
</dbReference>
<dbReference type="Gene3D" id="3.80.10.10">
    <property type="entry name" value="Ribonuclease Inhibitor"/>
    <property type="match status" value="1"/>
</dbReference>
<feature type="domain" description="F-box" evidence="1">
    <location>
        <begin position="6"/>
        <end position="45"/>
    </location>
</feature>
<reference evidence="5" key="2">
    <citation type="submission" date="2025-08" db="UniProtKB">
        <authorList>
            <consortium name="RefSeq"/>
        </authorList>
    </citation>
    <scope>IDENTIFICATION</scope>
    <source>
        <tissue evidence="5">Whole plant</tissue>
    </source>
</reference>
<keyword evidence="4" id="KW-1185">Reference proteome</keyword>
<dbReference type="InterPro" id="IPR055411">
    <property type="entry name" value="LRR_FXL15/At3g58940/PEG3-like"/>
</dbReference>
<dbReference type="InterPro" id="IPR053772">
    <property type="entry name" value="At1g61320/At1g61330-like"/>
</dbReference>
<accession>A0A6P5MUE9</accession>